<protein>
    <submittedName>
        <fullName evidence="1">Uncharacterized protein</fullName>
    </submittedName>
</protein>
<gene>
    <name evidence="1" type="ORF">M9H77_25249</name>
</gene>
<reference evidence="2" key="1">
    <citation type="journal article" date="2023" name="Nat. Plants">
        <title>Single-cell RNA sequencing provides a high-resolution roadmap for understanding the multicellular compartmentation of specialized metabolism.</title>
        <authorList>
            <person name="Sun S."/>
            <person name="Shen X."/>
            <person name="Li Y."/>
            <person name="Li Y."/>
            <person name="Wang S."/>
            <person name="Li R."/>
            <person name="Zhang H."/>
            <person name="Shen G."/>
            <person name="Guo B."/>
            <person name="Wei J."/>
            <person name="Xu J."/>
            <person name="St-Pierre B."/>
            <person name="Chen S."/>
            <person name="Sun C."/>
        </authorList>
    </citation>
    <scope>NUCLEOTIDE SEQUENCE [LARGE SCALE GENOMIC DNA]</scope>
</reference>
<keyword evidence="2" id="KW-1185">Reference proteome</keyword>
<comment type="caution">
    <text evidence="1">The sequence shown here is derived from an EMBL/GenBank/DDBJ whole genome shotgun (WGS) entry which is preliminary data.</text>
</comment>
<organism evidence="1 2">
    <name type="scientific">Catharanthus roseus</name>
    <name type="common">Madagascar periwinkle</name>
    <name type="synonym">Vinca rosea</name>
    <dbReference type="NCBI Taxonomy" id="4058"/>
    <lineage>
        <taxon>Eukaryota</taxon>
        <taxon>Viridiplantae</taxon>
        <taxon>Streptophyta</taxon>
        <taxon>Embryophyta</taxon>
        <taxon>Tracheophyta</taxon>
        <taxon>Spermatophyta</taxon>
        <taxon>Magnoliopsida</taxon>
        <taxon>eudicotyledons</taxon>
        <taxon>Gunneridae</taxon>
        <taxon>Pentapetalae</taxon>
        <taxon>asterids</taxon>
        <taxon>lamiids</taxon>
        <taxon>Gentianales</taxon>
        <taxon>Apocynaceae</taxon>
        <taxon>Rauvolfioideae</taxon>
        <taxon>Vinceae</taxon>
        <taxon>Catharanthinae</taxon>
        <taxon>Catharanthus</taxon>
    </lineage>
</organism>
<evidence type="ECO:0000313" key="2">
    <source>
        <dbReference type="Proteomes" id="UP001060085"/>
    </source>
</evidence>
<dbReference type="EMBL" id="CM044706">
    <property type="protein sequence ID" value="KAI5656456.1"/>
    <property type="molecule type" value="Genomic_DNA"/>
</dbReference>
<sequence length="113" mass="12407">MLLQPTAGSDSTALLGSTSALSGEAFQPEKKTSSETTTTFRSSRRRQQPNLSTRYSRPTGTVEFRGSQGSATAQPLPVYFSVSPLITLIFHLIMSVPKIETDKFDGKSDFIMW</sequence>
<dbReference type="Proteomes" id="UP001060085">
    <property type="component" value="Linkage Group LG06"/>
</dbReference>
<evidence type="ECO:0000313" key="1">
    <source>
        <dbReference type="EMBL" id="KAI5656456.1"/>
    </source>
</evidence>
<proteinExistence type="predicted"/>
<name>A0ACC0A6Q5_CATRO</name>
<accession>A0ACC0A6Q5</accession>